<sequence length="82" mass="8415">MASVVLVAFGRRILSALRHGPAGTIAGLATVPGEGQDVSQAWTGPTTACHPRQPEAAKSNYNKEPATVCKTRQAVAGSLSLS</sequence>
<dbReference type="EMBL" id="JBHSSE010000019">
    <property type="protein sequence ID" value="MFC6202244.1"/>
    <property type="molecule type" value="Genomic_DNA"/>
</dbReference>
<organism evidence="1 2">
    <name type="scientific">Lactiplantibacillus nangangensis</name>
    <dbReference type="NCBI Taxonomy" id="2559917"/>
    <lineage>
        <taxon>Bacteria</taxon>
        <taxon>Bacillati</taxon>
        <taxon>Bacillota</taxon>
        <taxon>Bacilli</taxon>
        <taxon>Lactobacillales</taxon>
        <taxon>Lactobacillaceae</taxon>
        <taxon>Lactiplantibacillus</taxon>
    </lineage>
</organism>
<evidence type="ECO:0000313" key="1">
    <source>
        <dbReference type="EMBL" id="MFC6202244.1"/>
    </source>
</evidence>
<name>A0ABW1SLH5_9LACO</name>
<comment type="caution">
    <text evidence="1">The sequence shown here is derived from an EMBL/GenBank/DDBJ whole genome shotgun (WGS) entry which is preliminary data.</text>
</comment>
<protein>
    <submittedName>
        <fullName evidence="1">Uncharacterized protein</fullName>
    </submittedName>
</protein>
<evidence type="ECO:0000313" key="2">
    <source>
        <dbReference type="Proteomes" id="UP001596171"/>
    </source>
</evidence>
<dbReference type="Proteomes" id="UP001596171">
    <property type="component" value="Unassembled WGS sequence"/>
</dbReference>
<keyword evidence="2" id="KW-1185">Reference proteome</keyword>
<gene>
    <name evidence="1" type="ORF">ACFP1L_10215</name>
</gene>
<reference evidence="2" key="1">
    <citation type="journal article" date="2019" name="Int. J. Syst. Evol. Microbiol.">
        <title>The Global Catalogue of Microorganisms (GCM) 10K type strain sequencing project: providing services to taxonomists for standard genome sequencing and annotation.</title>
        <authorList>
            <consortium name="The Broad Institute Genomics Platform"/>
            <consortium name="The Broad Institute Genome Sequencing Center for Infectious Disease"/>
            <person name="Wu L."/>
            <person name="Ma J."/>
        </authorList>
    </citation>
    <scope>NUCLEOTIDE SEQUENCE [LARGE SCALE GENOMIC DNA]</scope>
    <source>
        <strain evidence="2">CCM 8930</strain>
    </source>
</reference>
<proteinExistence type="predicted"/>
<accession>A0ABW1SLH5</accession>
<dbReference type="RefSeq" id="WP_137616452.1">
    <property type="nucleotide sequence ID" value="NZ_BJDI01000009.1"/>
</dbReference>